<evidence type="ECO:0000256" key="1">
    <source>
        <dbReference type="ARBA" id="ARBA00009437"/>
    </source>
</evidence>
<evidence type="ECO:0000313" key="6">
    <source>
        <dbReference type="EMBL" id="MBT9431825.1"/>
    </source>
</evidence>
<dbReference type="PANTHER" id="PTHR30419:SF31">
    <property type="entry name" value="BLR3139 PROTEIN"/>
    <property type="match status" value="1"/>
</dbReference>
<dbReference type="InterPro" id="IPR036390">
    <property type="entry name" value="WH_DNA-bd_sf"/>
</dbReference>
<keyword evidence="4" id="KW-0804">Transcription</keyword>
<comment type="similarity">
    <text evidence="1">Belongs to the LysR transcriptional regulatory family.</text>
</comment>
<evidence type="ECO:0000256" key="2">
    <source>
        <dbReference type="ARBA" id="ARBA00023015"/>
    </source>
</evidence>
<dbReference type="InterPro" id="IPR000847">
    <property type="entry name" value="LysR_HTH_N"/>
</dbReference>
<sequence length="308" mass="34088">MFIRQLNYLIALAEHRHFAQAAEHCCVSQPSLSAAIRQLEQELGITIIQRDHHFQGFTPEGARVLAWARHTLASLDGLKQEAALAQTVAGGVLEMGIVPSAVRVVFLLIDAYRREIPRLSLKVFALSTREILSRLKKHELHVGIAYTEQCPAAVYETLPLFTERIVLLTGAGAPTADQKIYSWAEVGQLPLCLFNHDMQNRRIVEYAFQQAGVSPSVVVETNTLDLLYEMVSRGQVASIAPISAIPTCFITHDIAVHSIMPQPVPGPEISLLRLRQDIQPALLCGIWATTPPLDLQHALDQAMTRNGR</sequence>
<comment type="caution">
    <text evidence="6">The sequence shown here is derived from an EMBL/GenBank/DDBJ whole genome shotgun (WGS) entry which is preliminary data.</text>
</comment>
<dbReference type="Gene3D" id="1.10.10.10">
    <property type="entry name" value="Winged helix-like DNA-binding domain superfamily/Winged helix DNA-binding domain"/>
    <property type="match status" value="1"/>
</dbReference>
<evidence type="ECO:0000256" key="3">
    <source>
        <dbReference type="ARBA" id="ARBA00023125"/>
    </source>
</evidence>
<evidence type="ECO:0000259" key="5">
    <source>
        <dbReference type="PROSITE" id="PS50931"/>
    </source>
</evidence>
<organism evidence="6 7">
    <name type="scientific">Candidatus Sodalis endolongispinus</name>
    <dbReference type="NCBI Taxonomy" id="2812662"/>
    <lineage>
        <taxon>Bacteria</taxon>
        <taxon>Pseudomonadati</taxon>
        <taxon>Pseudomonadota</taxon>
        <taxon>Gammaproteobacteria</taxon>
        <taxon>Enterobacterales</taxon>
        <taxon>Bruguierivoracaceae</taxon>
        <taxon>Sodalis</taxon>
    </lineage>
</organism>
<reference evidence="6 7" key="1">
    <citation type="journal article" date="2021" name="Genome Biol. Evol.">
        <title>The evolution of interdependence in a four-way mealybug symbiosis.</title>
        <authorList>
            <person name="Garber A.I."/>
            <person name="Kupper M."/>
            <person name="Laetsch D.R."/>
            <person name="Weldon S.R."/>
            <person name="Ladinsky M.S."/>
            <person name="Bjorkman P.J."/>
            <person name="McCutcheon J.P."/>
        </authorList>
    </citation>
    <scope>NUCLEOTIDE SEQUENCE [LARGE SCALE GENOMIC DNA]</scope>
    <source>
        <strain evidence="6">SOD</strain>
    </source>
</reference>
<dbReference type="PRINTS" id="PR00039">
    <property type="entry name" value="HTHLYSR"/>
</dbReference>
<dbReference type="SUPFAM" id="SSF53850">
    <property type="entry name" value="Periplasmic binding protein-like II"/>
    <property type="match status" value="1"/>
</dbReference>
<gene>
    <name evidence="6" type="ORF">JZM24_06165</name>
</gene>
<name>A0ABS5Y9Z1_9GAMM</name>
<accession>A0ABS5Y9Z1</accession>
<dbReference type="RefSeq" id="WP_215669040.1">
    <property type="nucleotide sequence ID" value="NZ_JAFJYC010000001.1"/>
</dbReference>
<evidence type="ECO:0000313" key="7">
    <source>
        <dbReference type="Proteomes" id="UP000811282"/>
    </source>
</evidence>
<dbReference type="SUPFAM" id="SSF46785">
    <property type="entry name" value="Winged helix' DNA-binding domain"/>
    <property type="match status" value="1"/>
</dbReference>
<keyword evidence="2" id="KW-0805">Transcription regulation</keyword>
<dbReference type="InterPro" id="IPR036388">
    <property type="entry name" value="WH-like_DNA-bd_sf"/>
</dbReference>
<dbReference type="Pfam" id="PF03466">
    <property type="entry name" value="LysR_substrate"/>
    <property type="match status" value="1"/>
</dbReference>
<dbReference type="InterPro" id="IPR050950">
    <property type="entry name" value="HTH-type_LysR_regulators"/>
</dbReference>
<dbReference type="Proteomes" id="UP000811282">
    <property type="component" value="Unassembled WGS sequence"/>
</dbReference>
<dbReference type="Gene3D" id="3.40.190.290">
    <property type="match status" value="1"/>
</dbReference>
<dbReference type="PANTHER" id="PTHR30419">
    <property type="entry name" value="HTH-TYPE TRANSCRIPTIONAL REGULATOR YBHD"/>
    <property type="match status" value="1"/>
</dbReference>
<keyword evidence="7" id="KW-1185">Reference proteome</keyword>
<keyword evidence="3" id="KW-0238">DNA-binding</keyword>
<protein>
    <submittedName>
        <fullName evidence="6">LysR family transcriptional regulator</fullName>
    </submittedName>
</protein>
<dbReference type="Pfam" id="PF00126">
    <property type="entry name" value="HTH_1"/>
    <property type="match status" value="1"/>
</dbReference>
<evidence type="ECO:0000256" key="4">
    <source>
        <dbReference type="ARBA" id="ARBA00023163"/>
    </source>
</evidence>
<dbReference type="CDD" id="cd05466">
    <property type="entry name" value="PBP2_LTTR_substrate"/>
    <property type="match status" value="1"/>
</dbReference>
<feature type="domain" description="HTH lysR-type" evidence="5">
    <location>
        <begin position="1"/>
        <end position="58"/>
    </location>
</feature>
<dbReference type="InterPro" id="IPR005119">
    <property type="entry name" value="LysR_subst-bd"/>
</dbReference>
<proteinExistence type="inferred from homology"/>
<dbReference type="PROSITE" id="PS50931">
    <property type="entry name" value="HTH_LYSR"/>
    <property type="match status" value="1"/>
</dbReference>
<dbReference type="EMBL" id="JAFJYC010000001">
    <property type="protein sequence ID" value="MBT9431825.1"/>
    <property type="molecule type" value="Genomic_DNA"/>
</dbReference>